<proteinExistence type="inferred from homology"/>
<dbReference type="AlphaFoldDB" id="A0AAD5XS48"/>
<evidence type="ECO:0000313" key="7">
    <source>
        <dbReference type="EMBL" id="KAJ3180029.1"/>
    </source>
</evidence>
<keyword evidence="3 6" id="KW-0963">Cytoplasm</keyword>
<reference evidence="7" key="1">
    <citation type="submission" date="2020-05" db="EMBL/GenBank/DDBJ databases">
        <title>Phylogenomic resolution of chytrid fungi.</title>
        <authorList>
            <person name="Stajich J.E."/>
            <person name="Amses K."/>
            <person name="Simmons R."/>
            <person name="Seto K."/>
            <person name="Myers J."/>
            <person name="Bonds A."/>
            <person name="Quandt C.A."/>
            <person name="Barry K."/>
            <person name="Liu P."/>
            <person name="Grigoriev I."/>
            <person name="Longcore J.E."/>
            <person name="James T.Y."/>
        </authorList>
    </citation>
    <scope>NUCLEOTIDE SEQUENCE</scope>
    <source>
        <strain evidence="7">JEL0379</strain>
    </source>
</reference>
<dbReference type="InterPro" id="IPR007204">
    <property type="entry name" value="ARPC3"/>
</dbReference>
<dbReference type="GO" id="GO:0034314">
    <property type="term" value="P:Arp2/3 complex-mediated actin nucleation"/>
    <property type="evidence" value="ECO:0007669"/>
    <property type="project" value="UniProtKB-UniRule"/>
</dbReference>
<dbReference type="GO" id="GO:0003779">
    <property type="term" value="F:actin binding"/>
    <property type="evidence" value="ECO:0007669"/>
    <property type="project" value="UniProtKB-KW"/>
</dbReference>
<dbReference type="GO" id="GO:0030833">
    <property type="term" value="P:regulation of actin filament polymerization"/>
    <property type="evidence" value="ECO:0007669"/>
    <property type="project" value="InterPro"/>
</dbReference>
<evidence type="ECO:0000256" key="6">
    <source>
        <dbReference type="PIRNR" id="PIRNR016315"/>
    </source>
</evidence>
<evidence type="ECO:0000256" key="4">
    <source>
        <dbReference type="ARBA" id="ARBA00023203"/>
    </source>
</evidence>
<evidence type="ECO:0000256" key="3">
    <source>
        <dbReference type="ARBA" id="ARBA00022490"/>
    </source>
</evidence>
<dbReference type="GO" id="GO:0005885">
    <property type="term" value="C:Arp2/3 protein complex"/>
    <property type="evidence" value="ECO:0007669"/>
    <property type="project" value="UniProtKB-UniRule"/>
</dbReference>
<keyword evidence="8" id="KW-1185">Reference proteome</keyword>
<gene>
    <name evidence="7" type="primary">ARC18</name>
    <name evidence="7" type="ORF">HDU87_002252</name>
</gene>
<comment type="caution">
    <text evidence="7">The sequence shown here is derived from an EMBL/GenBank/DDBJ whole genome shotgun (WGS) entry which is preliminary data.</text>
</comment>
<dbReference type="InterPro" id="IPR036753">
    <property type="entry name" value="ARPC3_sf"/>
</dbReference>
<dbReference type="Proteomes" id="UP001212152">
    <property type="component" value="Unassembled WGS sequence"/>
</dbReference>
<accession>A0AAD5XS48</accession>
<comment type="subcellular location">
    <subcellularLocation>
        <location evidence="1 6">Cytoplasm</location>
        <location evidence="1 6">Cytoskeleton</location>
    </subcellularLocation>
</comment>
<evidence type="ECO:0000256" key="2">
    <source>
        <dbReference type="ARBA" id="ARBA00010856"/>
    </source>
</evidence>
<evidence type="ECO:0000313" key="8">
    <source>
        <dbReference type="Proteomes" id="UP001212152"/>
    </source>
</evidence>
<keyword evidence="5 6" id="KW-0206">Cytoskeleton</keyword>
<comment type="similarity">
    <text evidence="2 6">Belongs to the ARPC3 family.</text>
</comment>
<dbReference type="Pfam" id="PF04062">
    <property type="entry name" value="P21-Arc"/>
    <property type="match status" value="1"/>
</dbReference>
<dbReference type="PIRSF" id="PIRSF016315">
    <property type="entry name" value="ARP2/3_P21-Arc"/>
    <property type="match status" value="1"/>
</dbReference>
<evidence type="ECO:0000256" key="1">
    <source>
        <dbReference type="ARBA" id="ARBA00004245"/>
    </source>
</evidence>
<keyword evidence="4 6" id="KW-0009">Actin-binding</keyword>
<dbReference type="EMBL" id="JADGJQ010000018">
    <property type="protein sequence ID" value="KAJ3180029.1"/>
    <property type="molecule type" value="Genomic_DNA"/>
</dbReference>
<dbReference type="PANTHER" id="PTHR12391">
    <property type="entry name" value="ARP2/3 COMPLEX 21 KD SUBUNIT"/>
    <property type="match status" value="1"/>
</dbReference>
<dbReference type="SUPFAM" id="SSF69060">
    <property type="entry name" value="Arp2/3 complex 21 kDa subunit ARPC3"/>
    <property type="match status" value="1"/>
</dbReference>
<organism evidence="7 8">
    <name type="scientific">Geranomyces variabilis</name>
    <dbReference type="NCBI Taxonomy" id="109894"/>
    <lineage>
        <taxon>Eukaryota</taxon>
        <taxon>Fungi</taxon>
        <taxon>Fungi incertae sedis</taxon>
        <taxon>Chytridiomycota</taxon>
        <taxon>Chytridiomycota incertae sedis</taxon>
        <taxon>Chytridiomycetes</taxon>
        <taxon>Spizellomycetales</taxon>
        <taxon>Powellomycetaceae</taxon>
        <taxon>Geranomyces</taxon>
    </lineage>
</organism>
<evidence type="ECO:0000256" key="5">
    <source>
        <dbReference type="ARBA" id="ARBA00023212"/>
    </source>
</evidence>
<dbReference type="Gene3D" id="1.10.1760.10">
    <property type="entry name" value="Actin-related protein 2/3 complex subunit 3"/>
    <property type="match status" value="1"/>
</dbReference>
<sequence length="179" mass="20277">MPAYHSSFNDGQYRSLGNIALLPIKTKIRGPAPSAVDAETDDIVDEAIGLFRANCFFRNFEIKGGGDRALIYLLLFIQECLQKLQKLPSSVEGQRMLLTHALQNFAIPGENQFPLNAMYEKPVSKNDQDQLRQYLSQLRQECATRLATKIYDGKEVPSKWWLCFSKRKFMGLPNVGTMA</sequence>
<protein>
    <recommendedName>
        <fullName evidence="6">Actin-related protein 2/3 complex subunit 3</fullName>
    </recommendedName>
</protein>
<comment type="function">
    <text evidence="6">Functions as component of the Arp2/3 complex which is involved in regulation of actin polymerization and together with an activating nucleation-promoting factor (NPF) mediates the formation of branched actin networks.</text>
</comment>
<comment type="subunit">
    <text evidence="6">Component of the Arp2/3 complex.</text>
</comment>
<name>A0AAD5XS48_9FUNG</name>